<dbReference type="PANTHER" id="PTHR43345">
    <property type="entry name" value="3-ISOPROPYLMALATE DEHYDRATASE SMALL SUBUNIT 2-RELATED-RELATED"/>
    <property type="match status" value="1"/>
</dbReference>
<dbReference type="InterPro" id="IPR011827">
    <property type="entry name" value="LeuD_type2/HacB/DmdB"/>
</dbReference>
<dbReference type="AlphaFoldDB" id="A0A3R9PCM6"/>
<evidence type="ECO:0000256" key="4">
    <source>
        <dbReference type="ARBA" id="ARBA00023239"/>
    </source>
</evidence>
<dbReference type="PANTHER" id="PTHR43345:SF2">
    <property type="entry name" value="3-ISOPROPYLMALATE DEHYDRATASE SMALL SUBUNIT 1"/>
    <property type="match status" value="1"/>
</dbReference>
<evidence type="ECO:0000256" key="6">
    <source>
        <dbReference type="HAMAP-Rule" id="MF_01032"/>
    </source>
</evidence>
<evidence type="ECO:0000256" key="3">
    <source>
        <dbReference type="ARBA" id="ARBA00022605"/>
    </source>
</evidence>
<dbReference type="HAMAP" id="MF_01032">
    <property type="entry name" value="LeuD_type2"/>
    <property type="match status" value="1"/>
</dbReference>
<comment type="similarity">
    <text evidence="1 6">Belongs to the LeuD family. LeuD type 2 subfamily.</text>
</comment>
<comment type="function">
    <text evidence="6">Catalyzes the isomerization between 2-isopropylmalate and 3-isopropylmalate, via the formation of 2-isopropylmaleate.</text>
</comment>
<evidence type="ECO:0000256" key="2">
    <source>
        <dbReference type="ARBA" id="ARBA00022430"/>
    </source>
</evidence>
<accession>A0A3R9PCM6</accession>
<comment type="pathway">
    <text evidence="6">Amino-acid biosynthesis; L-leucine biosynthesis; L-leucine from 3-methyl-2-oxobutanoate: step 2/4.</text>
</comment>
<gene>
    <name evidence="6 8" type="primary">leuD</name>
    <name evidence="8" type="ORF">D9Q81_08950</name>
</gene>
<evidence type="ECO:0000313" key="8">
    <source>
        <dbReference type="EMBL" id="RSN67178.1"/>
    </source>
</evidence>
<dbReference type="SUPFAM" id="SSF52016">
    <property type="entry name" value="LeuD/IlvD-like"/>
    <property type="match status" value="1"/>
</dbReference>
<dbReference type="Proteomes" id="UP000278149">
    <property type="component" value="Unassembled WGS sequence"/>
</dbReference>
<sequence length="164" mass="18456">MRGRAIKYPDNVDTDVIIPARYLKHGSDPEILRGHAMEDLDPLFHQKVRERRIIVAGRNFGCGSSREQAVLALKYSGIELIIAQSFARIFFRNSINLGLPVMEVPEASIIEDNEYLEADLEKGRVYLPERGIELIGTKIPEFMMGILRAGGIVPYLRGMRGCRG</sequence>
<dbReference type="EMBL" id="RCOR01000049">
    <property type="protein sequence ID" value="RSN67178.1"/>
    <property type="molecule type" value="Genomic_DNA"/>
</dbReference>
<dbReference type="InterPro" id="IPR050075">
    <property type="entry name" value="LeuD"/>
</dbReference>
<keyword evidence="2 6" id="KW-0432">Leucine biosynthesis</keyword>
<dbReference type="Pfam" id="PF00694">
    <property type="entry name" value="Aconitase_C"/>
    <property type="match status" value="1"/>
</dbReference>
<dbReference type="GO" id="GO:0009098">
    <property type="term" value="P:L-leucine biosynthetic process"/>
    <property type="evidence" value="ECO:0007669"/>
    <property type="project" value="UniProtKB-UniRule"/>
</dbReference>
<comment type="catalytic activity">
    <reaction evidence="6">
        <text>(2R,3S)-3-isopropylmalate = (2S)-2-isopropylmalate</text>
        <dbReference type="Rhea" id="RHEA:32287"/>
        <dbReference type="ChEBI" id="CHEBI:1178"/>
        <dbReference type="ChEBI" id="CHEBI:35121"/>
        <dbReference type="EC" id="4.2.1.33"/>
    </reaction>
</comment>
<feature type="domain" description="Aconitase A/isopropylmalate dehydratase small subunit swivel" evidence="7">
    <location>
        <begin position="44"/>
        <end position="102"/>
    </location>
</feature>
<dbReference type="CDD" id="cd01577">
    <property type="entry name" value="IPMI_Swivel"/>
    <property type="match status" value="1"/>
</dbReference>
<evidence type="ECO:0000256" key="1">
    <source>
        <dbReference type="ARBA" id="ARBA00009869"/>
    </source>
</evidence>
<keyword evidence="4 6" id="KW-0456">Lyase</keyword>
<evidence type="ECO:0000259" key="7">
    <source>
        <dbReference type="Pfam" id="PF00694"/>
    </source>
</evidence>
<name>A0A3R9PCM6_9CREN</name>
<evidence type="ECO:0000313" key="9">
    <source>
        <dbReference type="Proteomes" id="UP000278149"/>
    </source>
</evidence>
<organism evidence="8 9">
    <name type="scientific">Candidatus Korarchaeum cryptofilum</name>
    <dbReference type="NCBI Taxonomy" id="498846"/>
    <lineage>
        <taxon>Archaea</taxon>
        <taxon>Thermoproteota</taxon>
        <taxon>Candidatus Korarchaeia</taxon>
        <taxon>Candidatus Korarchaeales</taxon>
        <taxon>Candidatus Korarchaeaceae</taxon>
        <taxon>Candidatus Korarchaeum</taxon>
    </lineage>
</organism>
<dbReference type="InterPro" id="IPR015928">
    <property type="entry name" value="Aconitase/3IPM_dehydase_swvl"/>
</dbReference>
<dbReference type="Gene3D" id="3.20.19.10">
    <property type="entry name" value="Aconitase, domain 4"/>
    <property type="match status" value="1"/>
</dbReference>
<evidence type="ECO:0000256" key="5">
    <source>
        <dbReference type="ARBA" id="ARBA00023304"/>
    </source>
</evidence>
<proteinExistence type="inferred from homology"/>
<comment type="caution">
    <text evidence="8">The sequence shown here is derived from an EMBL/GenBank/DDBJ whole genome shotgun (WGS) entry which is preliminary data.</text>
</comment>
<dbReference type="UniPathway" id="UPA00048">
    <property type="reaction ID" value="UER00071"/>
</dbReference>
<reference evidence="8 9" key="1">
    <citation type="submission" date="2018-10" db="EMBL/GenBank/DDBJ databases">
        <title>Co-occurring genomic capacity for anaerobic methane metabolism and dissimilatory sulfite reduction discovered in the Korarchaeota.</title>
        <authorList>
            <person name="Mckay L.J."/>
            <person name="Dlakic M."/>
            <person name="Fields M.W."/>
            <person name="Delmont T.O."/>
            <person name="Eren A.M."/>
            <person name="Jay Z.J."/>
            <person name="Klingelsmith K.B."/>
            <person name="Rusch D.B."/>
            <person name="Inskeep W.P."/>
        </authorList>
    </citation>
    <scope>NUCLEOTIDE SEQUENCE [LARGE SCALE GENOMIC DNA]</scope>
    <source>
        <strain evidence="8 9">WS</strain>
    </source>
</reference>
<comment type="subunit">
    <text evidence="6">Heterodimer of LeuC and LeuD.</text>
</comment>
<dbReference type="GO" id="GO:0003861">
    <property type="term" value="F:3-isopropylmalate dehydratase activity"/>
    <property type="evidence" value="ECO:0007669"/>
    <property type="project" value="UniProtKB-UniRule"/>
</dbReference>
<dbReference type="InterPro" id="IPR000573">
    <property type="entry name" value="AconitaseA/IPMdHydase_ssu_swvl"/>
</dbReference>
<keyword evidence="3 6" id="KW-0028">Amino-acid biosynthesis</keyword>
<dbReference type="EC" id="4.2.1.33" evidence="6"/>
<dbReference type="NCBIfam" id="TIGR02087">
    <property type="entry name" value="LEUD_arch"/>
    <property type="match status" value="1"/>
</dbReference>
<protein>
    <recommendedName>
        <fullName evidence="6">3-isopropylmalate dehydratase small subunit</fullName>
        <ecNumber evidence="6">4.2.1.33</ecNumber>
    </recommendedName>
    <alternativeName>
        <fullName evidence="6">Alpha-IPM isomerase</fullName>
        <shortName evidence="6">IPMI</shortName>
    </alternativeName>
    <alternativeName>
        <fullName evidence="6">Isopropylmalate isomerase</fullName>
    </alternativeName>
</protein>
<dbReference type="InterPro" id="IPR033940">
    <property type="entry name" value="IPMI_Swivel"/>
</dbReference>
<keyword evidence="5 6" id="KW-0100">Branched-chain amino acid biosynthesis</keyword>